<dbReference type="InterPro" id="IPR011990">
    <property type="entry name" value="TPR-like_helical_dom_sf"/>
</dbReference>
<comment type="caution">
    <text evidence="3">The sequence shown here is derived from an EMBL/GenBank/DDBJ whole genome shotgun (WGS) entry which is preliminary data.</text>
</comment>
<evidence type="ECO:0000313" key="3">
    <source>
        <dbReference type="EMBL" id="RMZ11273.1"/>
    </source>
</evidence>
<evidence type="ECO:0000256" key="1">
    <source>
        <dbReference type="SAM" id="MobiDB-lite"/>
    </source>
</evidence>
<evidence type="ECO:0000259" key="2">
    <source>
        <dbReference type="PROSITE" id="PS50280"/>
    </source>
</evidence>
<dbReference type="SUPFAM" id="SSF48452">
    <property type="entry name" value="TPR-like"/>
    <property type="match status" value="1"/>
</dbReference>
<dbReference type="Pfam" id="PF13563">
    <property type="entry name" value="2_5_RNA_ligase2"/>
    <property type="match status" value="1"/>
</dbReference>
<feature type="compositionally biased region" description="Polar residues" evidence="1">
    <location>
        <begin position="1"/>
        <end position="32"/>
    </location>
</feature>
<dbReference type="SMART" id="SM00317">
    <property type="entry name" value="SET"/>
    <property type="match status" value="1"/>
</dbReference>
<sequence>QSQQLRNPPQQSHPHGTPQKRSPSPSHRPQIQTEDEPVYVLTLLTDKPHHDRMTALRKQYFPKHLNKLEAHLTLFHALPGSKLDSTVIPTILSVARRTAPFKLRANKVMRMKRGLGIALAKTQGADQTKDVHAQLRDAWSQDGQRWLSEQDRGGLGHVHYTIMNKVDDVEDVERAQEEVEESFKGDVGVAEGLVLFRYDRGFWRWERKFEFGGEAPSVTLCSRRKWFCADRNTSLKRDISTKGRLFAFWRILHAVQSMHATESRALSLEKQQTTMQILKDLAPLAAWPDDFKMEQYALWSSLTEQQRQLLRNAGALQGLPLIDKMSREDLVRMFVKMSSLVDESIDTQPDTGQQSFCSMPKAYPPSTTPAAELSRLALSGLRLGSRHAGKVLIVRTIGHPKSNGGVESTVKDEFGSVAQLAIYNTDRLLKTDELLPADAVFALKGPYFEVTLGSACLRVDHPSDLVRIHPGNTLMPEDLQPGPADLGKTPEDCKREGNLAFVAKRYPAAENAYSQGLMTCSEHDDKMRCDLYRNRALANLFLRRYDRALKDAKHSITCQDEKLYHSNDDPRIASDAKAWYRAGQAAYGLCIWMDARKYFERARALCGKAEREDVERQLERTAARIAEVDHAAYDFEAMSRSASKVYNRLDHASHIKHVEKGDTGDRGRGLFAKKDFKSGDLIICEKAFCTAHSDEEGQRTVAFHNINTGSTARGIQTSLLYNIVQKLLHNSSVATPFFDLYDGGYSPQCKARMVDGVAAVDTFQTEAILEHNSFGFNGRISENLSASDIKKHQAAGNRSTGIWITASYMNHACDGNATRAFLGDMMLVHATKDIAKGQEILIPYLTPAMDHAVISARLQRQWGFTCHCAICTAETKGSQTQREKRTALVKKADEMLSQHVPDLIGLPNAIVVAKFEELYSQLKDTYDPRVFATAPRVALVQVGKWLCQSCWNYWDPVKLAETAVRVLRDAGYGITIVDQQLQVDYTHCMIGNGAVDGSIYAWTAYSRQGKRELAEQFKTLGKQLYFATRGTMEGLPRGMISGSESD</sequence>
<dbReference type="Proteomes" id="UP000281468">
    <property type="component" value="Unassembled WGS sequence"/>
</dbReference>
<dbReference type="Gene3D" id="1.25.40.10">
    <property type="entry name" value="Tetratricopeptide repeat domain"/>
    <property type="match status" value="1"/>
</dbReference>
<dbReference type="SUPFAM" id="SSF82199">
    <property type="entry name" value="SET domain"/>
    <property type="match status" value="1"/>
</dbReference>
<accession>A0A3M7HD45</accession>
<evidence type="ECO:0000313" key="4">
    <source>
        <dbReference type="Proteomes" id="UP000281468"/>
    </source>
</evidence>
<dbReference type="InterPro" id="IPR046341">
    <property type="entry name" value="SET_dom_sf"/>
</dbReference>
<dbReference type="SMART" id="SM00028">
    <property type="entry name" value="TPR"/>
    <property type="match status" value="3"/>
</dbReference>
<protein>
    <recommendedName>
        <fullName evidence="2">SET domain-containing protein</fullName>
    </recommendedName>
</protein>
<feature type="non-terminal residue" evidence="3">
    <location>
        <position position="1"/>
    </location>
</feature>
<name>A0A3M7HD45_HORWE</name>
<dbReference type="AlphaFoldDB" id="A0A3M7HD45"/>
<dbReference type="InterPro" id="IPR001214">
    <property type="entry name" value="SET_dom"/>
</dbReference>
<proteinExistence type="predicted"/>
<feature type="region of interest" description="Disordered" evidence="1">
    <location>
        <begin position="1"/>
        <end position="34"/>
    </location>
</feature>
<dbReference type="PANTHER" id="PTHR47643:SF2">
    <property type="entry name" value="TPR DOMAIN PROTEIN (AFU_ORTHOLOGUE AFUA_5G12710)"/>
    <property type="match status" value="1"/>
</dbReference>
<dbReference type="InterPro" id="IPR019734">
    <property type="entry name" value="TPR_rpt"/>
</dbReference>
<gene>
    <name evidence="3" type="ORF">D0862_02986</name>
</gene>
<dbReference type="Gene3D" id="2.170.270.10">
    <property type="entry name" value="SET domain"/>
    <property type="match status" value="1"/>
</dbReference>
<dbReference type="Pfam" id="PF00856">
    <property type="entry name" value="SET"/>
    <property type="match status" value="1"/>
</dbReference>
<organism evidence="3 4">
    <name type="scientific">Hortaea werneckii</name>
    <name type="common">Black yeast</name>
    <name type="synonym">Cladosporium werneckii</name>
    <dbReference type="NCBI Taxonomy" id="91943"/>
    <lineage>
        <taxon>Eukaryota</taxon>
        <taxon>Fungi</taxon>
        <taxon>Dikarya</taxon>
        <taxon>Ascomycota</taxon>
        <taxon>Pezizomycotina</taxon>
        <taxon>Dothideomycetes</taxon>
        <taxon>Dothideomycetidae</taxon>
        <taxon>Mycosphaerellales</taxon>
        <taxon>Teratosphaeriaceae</taxon>
        <taxon>Hortaea</taxon>
    </lineage>
</organism>
<feature type="domain" description="SET" evidence="2">
    <location>
        <begin position="656"/>
        <end position="845"/>
    </location>
</feature>
<dbReference type="EMBL" id="QWIQ01000061">
    <property type="protein sequence ID" value="RMZ11273.1"/>
    <property type="molecule type" value="Genomic_DNA"/>
</dbReference>
<reference evidence="3 4" key="1">
    <citation type="journal article" date="2018" name="BMC Genomics">
        <title>Genomic evidence for intraspecific hybridization in a clonal and extremely halotolerant yeast.</title>
        <authorList>
            <person name="Gostincar C."/>
            <person name="Stajich J.E."/>
            <person name="Zupancic J."/>
            <person name="Zalar P."/>
            <person name="Gunde-Cimerman N."/>
        </authorList>
    </citation>
    <scope>NUCLEOTIDE SEQUENCE [LARGE SCALE GENOMIC DNA]</scope>
    <source>
        <strain evidence="3 4">EXF-171</strain>
    </source>
</reference>
<dbReference type="VEuPathDB" id="FungiDB:BTJ68_03351"/>
<dbReference type="InterPro" id="IPR053209">
    <property type="entry name" value="Gramillin-biosynth_MTr"/>
</dbReference>
<dbReference type="PROSITE" id="PS50280">
    <property type="entry name" value="SET"/>
    <property type="match status" value="1"/>
</dbReference>
<dbReference type="PANTHER" id="PTHR47643">
    <property type="entry name" value="TPR DOMAIN PROTEIN (AFU_ORTHOLOGUE AFUA_5G12710)"/>
    <property type="match status" value="1"/>
</dbReference>
<dbReference type="Gene3D" id="3.90.1140.10">
    <property type="entry name" value="Cyclic phosphodiesterase"/>
    <property type="match status" value="1"/>
</dbReference>